<dbReference type="Gene3D" id="3.40.190.10">
    <property type="entry name" value="Periplasmic binding protein-like II"/>
    <property type="match status" value="1"/>
</dbReference>
<comment type="caution">
    <text evidence="6">The sequence shown here is derived from an EMBL/GenBank/DDBJ whole genome shotgun (WGS) entry which is preliminary data.</text>
</comment>
<proteinExistence type="inferred from homology"/>
<dbReference type="Pfam" id="PF00496">
    <property type="entry name" value="SBP_bac_5"/>
    <property type="match status" value="1"/>
</dbReference>
<gene>
    <name evidence="6" type="ORF">ACFQE9_11750</name>
</gene>
<dbReference type="InterPro" id="IPR039424">
    <property type="entry name" value="SBP_5"/>
</dbReference>
<keyword evidence="3" id="KW-0732">Signal</keyword>
<dbReference type="InterPro" id="IPR000914">
    <property type="entry name" value="SBP_5_dom"/>
</dbReference>
<evidence type="ECO:0000313" key="6">
    <source>
        <dbReference type="EMBL" id="MFC6893271.1"/>
    </source>
</evidence>
<dbReference type="SUPFAM" id="SSF53850">
    <property type="entry name" value="Periplasmic binding protein-like II"/>
    <property type="match status" value="2"/>
</dbReference>
<feature type="region of interest" description="Disordered" evidence="4">
    <location>
        <begin position="207"/>
        <end position="232"/>
    </location>
</feature>
<protein>
    <submittedName>
        <fullName evidence="6">ABC transporter substrate-binding protein</fullName>
    </submittedName>
</protein>
<sequence>MRDAVTRRRMLAATAASVGVPGCLGRAKNVAGRDQPSQVVIRITTRPADSDPHAIRIARHLAENLEAVGIAPRLRTVDQAGLYREVLLNHDFDVYVGRFPRTRPFDPDVLYPLLHSTFAAEPGWQNPFGFTDPHVDDLLVEQRRVSGADREEVVDDLQDELVLHHPFSVIAFPDTLTAVHDGTFSGWNREWAMDPLGLLQLSAGRAVTPSETDSGDGGADGTAADDGRTLRLATTDARPTTNLNPIAPEYRGRGTFTGIVYDPLVRRHGADVLPWLAHNWTRIDDRTVRVELRSTSWHDGTAVSASDVAFTYAFLADTSMGNAEMAIPAPRFRGRSMVVEDTETISDRTVDITFADVNPAVQIRSLTVPILPEHVWDSRTDLVSLPAGIELNERTTDAQVWENPQPIGSGPLQFRERTPEERVVFERNDDHPIVTRPAQFPEPFRGKPAFEALELTVVPSDIVGVQRVEEGLADATTSNLGPDAVPRIGREANVRLVSTPSAGFYHVGFNTRSEPLSNPNLREVIARLVDEEWVVRSAFQGYARPAASPLALSERWINEDLRWDDGDPATPFFGSDGELDVEAATGAIREIGYRYDGEGDLLVREG</sequence>
<dbReference type="PANTHER" id="PTHR30290">
    <property type="entry name" value="PERIPLASMIC BINDING COMPONENT OF ABC TRANSPORTER"/>
    <property type="match status" value="1"/>
</dbReference>
<evidence type="ECO:0000256" key="4">
    <source>
        <dbReference type="SAM" id="MobiDB-lite"/>
    </source>
</evidence>
<feature type="domain" description="Solute-binding protein family 5" evidence="5">
    <location>
        <begin position="272"/>
        <end position="598"/>
    </location>
</feature>
<reference evidence="6 7" key="1">
    <citation type="journal article" date="2019" name="Int. J. Syst. Evol. Microbiol.">
        <title>The Global Catalogue of Microorganisms (GCM) 10K type strain sequencing project: providing services to taxonomists for standard genome sequencing and annotation.</title>
        <authorList>
            <consortium name="The Broad Institute Genomics Platform"/>
            <consortium name="The Broad Institute Genome Sequencing Center for Infectious Disease"/>
            <person name="Wu L."/>
            <person name="Ma J."/>
        </authorList>
    </citation>
    <scope>NUCLEOTIDE SEQUENCE [LARGE SCALE GENOMIC DNA]</scope>
    <source>
        <strain evidence="6 7">SKJ47</strain>
    </source>
</reference>
<accession>A0ABD5UYJ9</accession>
<dbReference type="AlphaFoldDB" id="A0ABD5UYJ9"/>
<dbReference type="Gene3D" id="3.10.105.10">
    <property type="entry name" value="Dipeptide-binding Protein, Domain 3"/>
    <property type="match status" value="2"/>
</dbReference>
<comment type="similarity">
    <text evidence="1">Belongs to the bacterial solute-binding protein 5 family.</text>
</comment>
<evidence type="ECO:0000256" key="2">
    <source>
        <dbReference type="ARBA" id="ARBA00022448"/>
    </source>
</evidence>
<organism evidence="6 7">
    <name type="scientific">Halopenitus salinus</name>
    <dbReference type="NCBI Taxonomy" id="1198295"/>
    <lineage>
        <taxon>Archaea</taxon>
        <taxon>Methanobacteriati</taxon>
        <taxon>Methanobacteriota</taxon>
        <taxon>Stenosarchaea group</taxon>
        <taxon>Halobacteria</taxon>
        <taxon>Halobacteriales</taxon>
        <taxon>Haloferacaceae</taxon>
        <taxon>Halopenitus</taxon>
    </lineage>
</organism>
<evidence type="ECO:0000256" key="3">
    <source>
        <dbReference type="ARBA" id="ARBA00022729"/>
    </source>
</evidence>
<dbReference type="EMBL" id="JBHSXL010000009">
    <property type="protein sequence ID" value="MFC6893271.1"/>
    <property type="molecule type" value="Genomic_DNA"/>
</dbReference>
<keyword evidence="7" id="KW-1185">Reference proteome</keyword>
<evidence type="ECO:0000256" key="1">
    <source>
        <dbReference type="ARBA" id="ARBA00005695"/>
    </source>
</evidence>
<dbReference type="RefSeq" id="WP_379744663.1">
    <property type="nucleotide sequence ID" value="NZ_JBHSVN010000001.1"/>
</dbReference>
<keyword evidence="2" id="KW-0813">Transport</keyword>
<dbReference type="PANTHER" id="PTHR30290:SF9">
    <property type="entry name" value="OLIGOPEPTIDE-BINDING PROTEIN APPA"/>
    <property type="match status" value="1"/>
</dbReference>
<dbReference type="CDD" id="cd00995">
    <property type="entry name" value="PBP2_NikA_DppA_OppA_like"/>
    <property type="match status" value="1"/>
</dbReference>
<evidence type="ECO:0000259" key="5">
    <source>
        <dbReference type="Pfam" id="PF00496"/>
    </source>
</evidence>
<name>A0ABD5UYJ9_9EURY</name>
<evidence type="ECO:0000313" key="7">
    <source>
        <dbReference type="Proteomes" id="UP001596296"/>
    </source>
</evidence>
<dbReference type="Proteomes" id="UP001596296">
    <property type="component" value="Unassembled WGS sequence"/>
</dbReference>